<keyword evidence="2" id="KW-0732">Signal</keyword>
<feature type="chain" id="PRO_5016598608" evidence="2">
    <location>
        <begin position="22"/>
        <end position="850"/>
    </location>
</feature>
<feature type="region of interest" description="Disordered" evidence="1">
    <location>
        <begin position="403"/>
        <end position="438"/>
    </location>
</feature>
<dbReference type="EMBL" id="UGOG01000001">
    <property type="protein sequence ID" value="STX62014.1"/>
    <property type="molecule type" value="Genomic_DNA"/>
</dbReference>
<protein>
    <submittedName>
        <fullName evidence="4">Uncharacterized protein</fullName>
    </submittedName>
</protein>
<dbReference type="Proteomes" id="UP000054985">
    <property type="component" value="Unassembled WGS sequence"/>
</dbReference>
<evidence type="ECO:0000313" key="3">
    <source>
        <dbReference type="EMBL" id="KTD35429.1"/>
    </source>
</evidence>
<dbReference type="AlphaFoldDB" id="A0A378JTS2"/>
<feature type="compositionally biased region" description="Polar residues" evidence="1">
    <location>
        <begin position="493"/>
        <end position="506"/>
    </location>
</feature>
<dbReference type="RefSeq" id="WP_051190582.1">
    <property type="nucleotide sequence ID" value="NZ_CAAAJG010000002.1"/>
</dbReference>
<dbReference type="EMBL" id="LNYN01000014">
    <property type="protein sequence ID" value="KTD35429.1"/>
    <property type="molecule type" value="Genomic_DNA"/>
</dbReference>
<gene>
    <name evidence="3" type="ORF">Lmor_0876</name>
    <name evidence="4" type="ORF">NCTC12239_00932</name>
</gene>
<feature type="compositionally biased region" description="Gly residues" evidence="1">
    <location>
        <begin position="217"/>
        <end position="231"/>
    </location>
</feature>
<accession>A0A378JTS2</accession>
<reference evidence="4 6" key="2">
    <citation type="submission" date="2018-06" db="EMBL/GenBank/DDBJ databases">
        <authorList>
            <consortium name="Pathogen Informatics"/>
            <person name="Doyle S."/>
        </authorList>
    </citation>
    <scope>NUCLEOTIDE SEQUENCE [LARGE SCALE GENOMIC DNA]</scope>
    <source>
        <strain evidence="4 6">NCTC12239</strain>
    </source>
</reference>
<evidence type="ECO:0000313" key="4">
    <source>
        <dbReference type="EMBL" id="STX62014.1"/>
    </source>
</evidence>
<name>A0A378JTS2_9GAMM</name>
<feature type="region of interest" description="Disordered" evidence="1">
    <location>
        <begin position="493"/>
        <end position="520"/>
    </location>
</feature>
<evidence type="ECO:0000313" key="5">
    <source>
        <dbReference type="Proteomes" id="UP000054985"/>
    </source>
</evidence>
<evidence type="ECO:0000256" key="1">
    <source>
        <dbReference type="SAM" id="MobiDB-lite"/>
    </source>
</evidence>
<feature type="compositionally biased region" description="Gly residues" evidence="1">
    <location>
        <begin position="510"/>
        <end position="520"/>
    </location>
</feature>
<dbReference type="PRINTS" id="PR01228">
    <property type="entry name" value="EGGSHELL"/>
</dbReference>
<feature type="region of interest" description="Disordered" evidence="1">
    <location>
        <begin position="301"/>
        <end position="359"/>
    </location>
</feature>
<feature type="region of interest" description="Disordered" evidence="1">
    <location>
        <begin position="206"/>
        <end position="249"/>
    </location>
</feature>
<organism evidence="4 6">
    <name type="scientific">Legionella moravica</name>
    <dbReference type="NCBI Taxonomy" id="39962"/>
    <lineage>
        <taxon>Bacteria</taxon>
        <taxon>Pseudomonadati</taxon>
        <taxon>Pseudomonadota</taxon>
        <taxon>Gammaproteobacteria</taxon>
        <taxon>Legionellales</taxon>
        <taxon>Legionellaceae</taxon>
        <taxon>Legionella</taxon>
    </lineage>
</organism>
<proteinExistence type="predicted"/>
<feature type="compositionally biased region" description="Gly residues" evidence="1">
    <location>
        <begin position="301"/>
        <end position="318"/>
    </location>
</feature>
<feature type="compositionally biased region" description="Gly residues" evidence="1">
    <location>
        <begin position="420"/>
        <end position="433"/>
    </location>
</feature>
<evidence type="ECO:0000313" key="6">
    <source>
        <dbReference type="Proteomes" id="UP000254040"/>
    </source>
</evidence>
<dbReference type="STRING" id="39962.Lmor_0876"/>
<feature type="compositionally biased region" description="Gly residues" evidence="1">
    <location>
        <begin position="340"/>
        <end position="355"/>
    </location>
</feature>
<feature type="signal peptide" evidence="2">
    <location>
        <begin position="1"/>
        <end position="21"/>
    </location>
</feature>
<evidence type="ECO:0000256" key="2">
    <source>
        <dbReference type="SAM" id="SignalP"/>
    </source>
</evidence>
<keyword evidence="5" id="KW-1185">Reference proteome</keyword>
<reference evidence="3 5" key="1">
    <citation type="submission" date="2015-11" db="EMBL/GenBank/DDBJ databases">
        <title>Genomic analysis of 38 Legionella species identifies large and diverse effector repertoires.</title>
        <authorList>
            <person name="Burstein D."/>
            <person name="Amaro F."/>
            <person name="Zusman T."/>
            <person name="Lifshitz Z."/>
            <person name="Cohen O."/>
            <person name="Gilbert J.A."/>
            <person name="Pupko T."/>
            <person name="Shuman H.A."/>
            <person name="Segal G."/>
        </authorList>
    </citation>
    <scope>NUCLEOTIDE SEQUENCE [LARGE SCALE GENOMIC DNA]</scope>
    <source>
        <strain evidence="3 5">ATCC 43877</strain>
    </source>
</reference>
<sequence length="850" mass="81598">MLKLKEWVYCLFLFASPSLYALTTLIVTETTDSNPGGFGAVGELRYWLNTMNQNLNTMPDDYAIIFDHPMTIQLNGILPIINNSSNPVKITIGNSDPASIVTIDGNNGAYSGFFIPMGIVTIQNMIFQNLTAKGGDGGSGISGGGGGMGAGGAIYAPQTFLNGSNPAITLVNVLIRNCSAVGGNGGNYFSLMSTGNEGGGGGGGFSGNGGSITTTGSTGGAGGGGFGGNGGDVTLSTSDPSGGGGAGGGGIGSRATLGILTNLGNGGSDQSPGLDGNGYGLNVLAGSGGGGNAGGANAGGGGGGSGMPSGGGGGGSAGMNGQQPQGTIPPLRRQTVEPSGGSGGDGAGSGGGGVVTLGPITNDFDGRAGTGGYGGGGGGAAGIGAYDVGYTLQGGTGGIGGGGGGGGVNQSSTTSSEGGNSLGGGGGGGGGPSNGLTAIGGVDTGHLGGGAGGYGANSVGMGFGGGGGGGGSGLGAAVFVDSSLNFTVQAQSGTPTTFDTPSNSVQAGIHGTGGPGGSDGFDGSALGNSIFLRTGSSLTFMAQDTQDLLTIGAQVAFTDDTVFGTGGTNVLIRGKGTVVYNGTSDYQGTVKVDNANFKVNGQINQAPVFVCRNSSVSTQRGKLSGSGTLTGNVFANSGTISPDTGATLSLGSLSLNSTSGGGIGSLVHIEINSNGTSLVAVNGPATLAGTLEINLDSNAQPGQYTVLTSSGITGTFDTVTVTGNSSGFAGQTPLYTLSYLPVGAPTYVQFNFLGYPLPPSSVDIPATVNGSPILNPAVVCCGRPVILGPLPVPGAGPTTYSIINQTGNVTCHIGQTTSQTYLKMNGKNGSCTIIGTKDGIVSNPLKVIAP</sequence>
<dbReference type="Proteomes" id="UP000254040">
    <property type="component" value="Unassembled WGS sequence"/>
</dbReference>